<evidence type="ECO:0000313" key="2">
    <source>
        <dbReference type="Proteomes" id="UP000500857"/>
    </source>
</evidence>
<keyword evidence="2" id="KW-1185">Reference proteome</keyword>
<gene>
    <name evidence="1" type="ORF">HCG48_23870</name>
</gene>
<evidence type="ECO:0000313" key="1">
    <source>
        <dbReference type="EMBL" id="QIZ73261.1"/>
    </source>
</evidence>
<dbReference type="AlphaFoldDB" id="A0A6H1U357"/>
<dbReference type="Proteomes" id="UP000500857">
    <property type="component" value="Chromosome"/>
</dbReference>
<organism evidence="1 2">
    <name type="scientific">Oxynema aestuarii AP17</name>
    <dbReference type="NCBI Taxonomy" id="2064643"/>
    <lineage>
        <taxon>Bacteria</taxon>
        <taxon>Bacillati</taxon>
        <taxon>Cyanobacteriota</taxon>
        <taxon>Cyanophyceae</taxon>
        <taxon>Oscillatoriophycideae</taxon>
        <taxon>Oscillatoriales</taxon>
        <taxon>Oscillatoriaceae</taxon>
        <taxon>Oxynema</taxon>
        <taxon>Oxynema aestuarii</taxon>
    </lineage>
</organism>
<name>A0A6H1U357_9CYAN</name>
<sequence length="235" mass="25798">MNNSVQLDPLDSPHPIPWSWIVAIQTQASARKLCAVRHYRSSSLISPDGCYAAYSRISMKVDPVMVRSRVSSVAIVENLKTGQLRTLCPTSPLAENPFDRERGAPVSGTISIAVPISWSHRGDRLLVRVFESLFCSDIASDYALVWDRESLNSNTVAPTEIQYTHAVLLGWSDRAPDSILFRAGKIGGDLWSEWRVEVTGKTSLAKGDRPVIIGEKVNTVWSGPQLGESWGVGHG</sequence>
<dbReference type="EMBL" id="CP051167">
    <property type="protein sequence ID" value="QIZ73261.1"/>
    <property type="molecule type" value="Genomic_DNA"/>
</dbReference>
<dbReference type="KEGG" id="oxy:HCG48_23870"/>
<dbReference type="RefSeq" id="WP_168571407.1">
    <property type="nucleotide sequence ID" value="NZ_CP051167.1"/>
</dbReference>
<protein>
    <submittedName>
        <fullName evidence="1">Uncharacterized protein</fullName>
    </submittedName>
</protein>
<reference evidence="1 2" key="1">
    <citation type="submission" date="2020-04" db="EMBL/GenBank/DDBJ databases">
        <authorList>
            <person name="Basu S."/>
            <person name="Maruthanayagam V."/>
            <person name="Chakraborty S."/>
            <person name="Pramanik A."/>
            <person name="Mukherjee J."/>
            <person name="Brink B."/>
        </authorList>
    </citation>
    <scope>NUCLEOTIDE SEQUENCE [LARGE SCALE GENOMIC DNA]</scope>
    <source>
        <strain evidence="1 2">AP17</strain>
    </source>
</reference>
<accession>A0A6H1U357</accession>
<proteinExistence type="predicted"/>